<protein>
    <submittedName>
        <fullName evidence="1 2">Uncharacterized protein</fullName>
    </submittedName>
</protein>
<proteinExistence type="predicted"/>
<reference evidence="1 3" key="2">
    <citation type="journal article" date="2014" name="BMC Genomics">
        <title>An improved genome release (version Mt4.0) for the model legume Medicago truncatula.</title>
        <authorList>
            <person name="Tang H."/>
            <person name="Krishnakumar V."/>
            <person name="Bidwell S."/>
            <person name="Rosen B."/>
            <person name="Chan A."/>
            <person name="Zhou S."/>
            <person name="Gentzbittel L."/>
            <person name="Childs K.L."/>
            <person name="Yandell M."/>
            <person name="Gundlach H."/>
            <person name="Mayer K.F."/>
            <person name="Schwartz D.C."/>
            <person name="Town C.D."/>
        </authorList>
    </citation>
    <scope>GENOME REANNOTATION</scope>
    <source>
        <strain evidence="1">A17</strain>
        <strain evidence="2 3">cv. Jemalong A17</strain>
    </source>
</reference>
<dbReference type="EnsemblPlants" id="KEH40942">
    <property type="protein sequence ID" value="KEH40942"/>
    <property type="gene ID" value="MTR_1g037840"/>
</dbReference>
<reference evidence="1 3" key="1">
    <citation type="journal article" date="2011" name="Nature">
        <title>The Medicago genome provides insight into the evolution of rhizobial symbioses.</title>
        <authorList>
            <person name="Young N.D."/>
            <person name="Debelle F."/>
            <person name="Oldroyd G.E."/>
            <person name="Geurts R."/>
            <person name="Cannon S.B."/>
            <person name="Udvardi M.K."/>
            <person name="Benedito V.A."/>
            <person name="Mayer K.F."/>
            <person name="Gouzy J."/>
            <person name="Schoof H."/>
            <person name="Van de Peer Y."/>
            <person name="Proost S."/>
            <person name="Cook D.R."/>
            <person name="Meyers B.C."/>
            <person name="Spannagl M."/>
            <person name="Cheung F."/>
            <person name="De Mita S."/>
            <person name="Krishnakumar V."/>
            <person name="Gundlach H."/>
            <person name="Zhou S."/>
            <person name="Mudge J."/>
            <person name="Bharti A.K."/>
            <person name="Murray J.D."/>
            <person name="Naoumkina M.A."/>
            <person name="Rosen B."/>
            <person name="Silverstein K.A."/>
            <person name="Tang H."/>
            <person name="Rombauts S."/>
            <person name="Zhao P.X."/>
            <person name="Zhou P."/>
            <person name="Barbe V."/>
            <person name="Bardou P."/>
            <person name="Bechner M."/>
            <person name="Bellec A."/>
            <person name="Berger A."/>
            <person name="Berges H."/>
            <person name="Bidwell S."/>
            <person name="Bisseling T."/>
            <person name="Choisne N."/>
            <person name="Couloux A."/>
            <person name="Denny R."/>
            <person name="Deshpande S."/>
            <person name="Dai X."/>
            <person name="Doyle J.J."/>
            <person name="Dudez A.M."/>
            <person name="Farmer A.D."/>
            <person name="Fouteau S."/>
            <person name="Franken C."/>
            <person name="Gibelin C."/>
            <person name="Gish J."/>
            <person name="Goldstein S."/>
            <person name="Gonzalez A.J."/>
            <person name="Green P.J."/>
            <person name="Hallab A."/>
            <person name="Hartog M."/>
            <person name="Hua A."/>
            <person name="Humphray S.J."/>
            <person name="Jeong D.H."/>
            <person name="Jing Y."/>
            <person name="Jocker A."/>
            <person name="Kenton S.M."/>
            <person name="Kim D.J."/>
            <person name="Klee K."/>
            <person name="Lai H."/>
            <person name="Lang C."/>
            <person name="Lin S."/>
            <person name="Macmil S.L."/>
            <person name="Magdelenat G."/>
            <person name="Matthews L."/>
            <person name="McCorrison J."/>
            <person name="Monaghan E.L."/>
            <person name="Mun J.H."/>
            <person name="Najar F.Z."/>
            <person name="Nicholson C."/>
            <person name="Noirot C."/>
            <person name="O'Bleness M."/>
            <person name="Paule C.R."/>
            <person name="Poulain J."/>
            <person name="Prion F."/>
            <person name="Qin B."/>
            <person name="Qu C."/>
            <person name="Retzel E.F."/>
            <person name="Riddle C."/>
            <person name="Sallet E."/>
            <person name="Samain S."/>
            <person name="Samson N."/>
            <person name="Sanders I."/>
            <person name="Saurat O."/>
            <person name="Scarpelli C."/>
            <person name="Schiex T."/>
            <person name="Segurens B."/>
            <person name="Severin A.J."/>
            <person name="Sherrier D.J."/>
            <person name="Shi R."/>
            <person name="Sims S."/>
            <person name="Singer S.R."/>
            <person name="Sinharoy S."/>
            <person name="Sterck L."/>
            <person name="Viollet A."/>
            <person name="Wang B.B."/>
            <person name="Wang K."/>
            <person name="Wang M."/>
            <person name="Wang X."/>
            <person name="Warfsmann J."/>
            <person name="Weissenbach J."/>
            <person name="White D.D."/>
            <person name="White J.D."/>
            <person name="Wiley G.B."/>
            <person name="Wincker P."/>
            <person name="Xing Y."/>
            <person name="Yang L."/>
            <person name="Yao Z."/>
            <person name="Ying F."/>
            <person name="Zhai J."/>
            <person name="Zhou L."/>
            <person name="Zuber A."/>
            <person name="Denarie J."/>
            <person name="Dixon R.A."/>
            <person name="May G.D."/>
            <person name="Schwartz D.C."/>
            <person name="Rogers J."/>
            <person name="Quetier F."/>
            <person name="Town C.D."/>
            <person name="Roe B.A."/>
        </authorList>
    </citation>
    <scope>NUCLEOTIDE SEQUENCE [LARGE SCALE GENOMIC DNA]</scope>
    <source>
        <strain evidence="1">A17</strain>
        <strain evidence="2 3">cv. Jemalong A17</strain>
    </source>
</reference>
<dbReference type="EMBL" id="CM001217">
    <property type="protein sequence ID" value="KEH40942.1"/>
    <property type="molecule type" value="Genomic_DNA"/>
</dbReference>
<evidence type="ECO:0000313" key="1">
    <source>
        <dbReference type="EMBL" id="KEH40942.1"/>
    </source>
</evidence>
<evidence type="ECO:0000313" key="2">
    <source>
        <dbReference type="EnsemblPlants" id="KEH40942"/>
    </source>
</evidence>
<evidence type="ECO:0000313" key="3">
    <source>
        <dbReference type="Proteomes" id="UP000002051"/>
    </source>
</evidence>
<accession>A0A072VGP1</accession>
<gene>
    <name evidence="1" type="ordered locus">MTR_1g037840</name>
</gene>
<name>A0A072VGP1_MEDTR</name>
<keyword evidence="3" id="KW-1185">Reference proteome</keyword>
<reference evidence="2" key="3">
    <citation type="submission" date="2015-04" db="UniProtKB">
        <authorList>
            <consortium name="EnsemblPlants"/>
        </authorList>
    </citation>
    <scope>IDENTIFICATION</scope>
    <source>
        <strain evidence="2">cv. Jemalong A17</strain>
    </source>
</reference>
<sequence>MISEGPKPPLIKQTKVGKRVEAVACEYDAGMEARLSGVEVGKNWGCHGIEVVLNINDQRQILRYIQHFECTGTPKH</sequence>
<dbReference type="AlphaFoldDB" id="A0A072VGP1"/>
<dbReference type="Proteomes" id="UP000002051">
    <property type="component" value="Unassembled WGS sequence"/>
</dbReference>
<organism evidence="1 3">
    <name type="scientific">Medicago truncatula</name>
    <name type="common">Barrel medic</name>
    <name type="synonym">Medicago tribuloides</name>
    <dbReference type="NCBI Taxonomy" id="3880"/>
    <lineage>
        <taxon>Eukaryota</taxon>
        <taxon>Viridiplantae</taxon>
        <taxon>Streptophyta</taxon>
        <taxon>Embryophyta</taxon>
        <taxon>Tracheophyta</taxon>
        <taxon>Spermatophyta</taxon>
        <taxon>Magnoliopsida</taxon>
        <taxon>eudicotyledons</taxon>
        <taxon>Gunneridae</taxon>
        <taxon>Pentapetalae</taxon>
        <taxon>rosids</taxon>
        <taxon>fabids</taxon>
        <taxon>Fabales</taxon>
        <taxon>Fabaceae</taxon>
        <taxon>Papilionoideae</taxon>
        <taxon>50 kb inversion clade</taxon>
        <taxon>NPAAA clade</taxon>
        <taxon>Hologalegina</taxon>
        <taxon>IRL clade</taxon>
        <taxon>Trifolieae</taxon>
        <taxon>Medicago</taxon>
    </lineage>
</organism>
<dbReference type="HOGENOM" id="CLU_2658145_0_0_1"/>